<feature type="transmembrane region" description="Helical" evidence="1">
    <location>
        <begin position="141"/>
        <end position="159"/>
    </location>
</feature>
<dbReference type="Gene3D" id="3.30.70.1230">
    <property type="entry name" value="Nucleotide cyclase"/>
    <property type="match status" value="1"/>
</dbReference>
<keyword evidence="1" id="KW-0812">Transmembrane</keyword>
<feature type="transmembrane region" description="Helical" evidence="1">
    <location>
        <begin position="38"/>
        <end position="59"/>
    </location>
</feature>
<dbReference type="EMBL" id="JACSYB010000001">
    <property type="protein sequence ID" value="MCG8147899.1"/>
    <property type="molecule type" value="Genomic_DNA"/>
</dbReference>
<dbReference type="InterPro" id="IPR001054">
    <property type="entry name" value="A/G_cyclase"/>
</dbReference>
<dbReference type="PROSITE" id="PS50125">
    <property type="entry name" value="GUANYLATE_CYCLASE_2"/>
    <property type="match status" value="1"/>
</dbReference>
<proteinExistence type="predicted"/>
<evidence type="ECO:0000259" key="2">
    <source>
        <dbReference type="PROSITE" id="PS50125"/>
    </source>
</evidence>
<dbReference type="GO" id="GO:0035556">
    <property type="term" value="P:intracellular signal transduction"/>
    <property type="evidence" value="ECO:0007669"/>
    <property type="project" value="InterPro"/>
</dbReference>
<accession>A0A9X1UT52</accession>
<evidence type="ECO:0000313" key="3">
    <source>
        <dbReference type="EMBL" id="MCG8147899.1"/>
    </source>
</evidence>
<name>A0A9X1UT52_9GAMM</name>
<dbReference type="GO" id="GO:0004016">
    <property type="term" value="F:adenylate cyclase activity"/>
    <property type="evidence" value="ECO:0007669"/>
    <property type="project" value="UniProtKB-ARBA"/>
</dbReference>
<feature type="transmembrane region" description="Helical" evidence="1">
    <location>
        <begin position="12"/>
        <end position="32"/>
    </location>
</feature>
<dbReference type="SUPFAM" id="SSF55073">
    <property type="entry name" value="Nucleotide cyclase"/>
    <property type="match status" value="1"/>
</dbReference>
<protein>
    <submittedName>
        <fullName evidence="3">Adenylate/guanylate cyclase domain-containing protein</fullName>
    </submittedName>
</protein>
<dbReference type="Proteomes" id="UP001139238">
    <property type="component" value="Unassembled WGS sequence"/>
</dbReference>
<dbReference type="GO" id="GO:0006171">
    <property type="term" value="P:cAMP biosynthetic process"/>
    <property type="evidence" value="ECO:0007669"/>
    <property type="project" value="TreeGrafter"/>
</dbReference>
<dbReference type="InterPro" id="IPR050697">
    <property type="entry name" value="Adenylyl/Guanylyl_Cyclase_3/4"/>
</dbReference>
<dbReference type="PANTHER" id="PTHR43081">
    <property type="entry name" value="ADENYLATE CYCLASE, TERMINAL-DIFFERENTIATION SPECIFIC-RELATED"/>
    <property type="match status" value="1"/>
</dbReference>
<feature type="transmembrane region" description="Helical" evidence="1">
    <location>
        <begin position="107"/>
        <end position="129"/>
    </location>
</feature>
<dbReference type="InterPro" id="IPR029787">
    <property type="entry name" value="Nucleotide_cyclase"/>
</dbReference>
<organism evidence="3 4">
    <name type="scientific">Moraxella tetraodonis</name>
    <dbReference type="NCBI Taxonomy" id="2767221"/>
    <lineage>
        <taxon>Bacteria</taxon>
        <taxon>Pseudomonadati</taxon>
        <taxon>Pseudomonadota</taxon>
        <taxon>Gammaproteobacteria</taxon>
        <taxon>Moraxellales</taxon>
        <taxon>Moraxellaceae</taxon>
        <taxon>Moraxella</taxon>
    </lineage>
</organism>
<feature type="transmembrane region" description="Helical" evidence="1">
    <location>
        <begin position="71"/>
        <end position="101"/>
    </location>
</feature>
<keyword evidence="1" id="KW-1133">Transmembrane helix</keyword>
<dbReference type="AlphaFoldDB" id="A0A9X1UT52"/>
<evidence type="ECO:0000313" key="4">
    <source>
        <dbReference type="Proteomes" id="UP001139238"/>
    </source>
</evidence>
<dbReference type="CDD" id="cd07302">
    <property type="entry name" value="CHD"/>
    <property type="match status" value="1"/>
</dbReference>
<keyword evidence="4" id="KW-1185">Reference proteome</keyword>
<dbReference type="RefSeq" id="WP_239742704.1">
    <property type="nucleotide sequence ID" value="NZ_JACSYB010000001.1"/>
</dbReference>
<sequence length="450" mass="51029">MRESIQGLSTNLKIPKFIELAAFFILLLTLTSLDVPPIYHTLSILLLVAGVIVTTLSVIRPHHYITSASVLTLMALATGMLQFNYIPSLALWLLILIRLIFSDTKHTVSLVLLTVAVGLLSLIFAHFLLPAISLSAKQEDILNFVIVFTDILIVGYHIWSMVVRLRQKNQMLAQQQARIDTLVKVTNKLTRFLPPQIWQPIVKNNTKVEVINQRRKLTILFSDIVGFTDLSDHISSDHLANILNTYLDRMTQVSQKYGATLDKFLGDGLLCYFGDMGGNDRDNAIACASMAIEMRREMEVLRHQWRLLGFEGLHVRMGINTGYCYVGNFGSRNRMTYTVVGKEANFAFRLETAAQNNQILISESTFNLIGHVHHCQAVGQLKFKGFQDAMNVWELLEPNSESIEQTDWVDFSLPGFNLHLNFHDIRNYDKNDITNQLKSALALVEEKHKQ</sequence>
<dbReference type="Pfam" id="PF00211">
    <property type="entry name" value="Guanylate_cyc"/>
    <property type="match status" value="1"/>
</dbReference>
<keyword evidence="1" id="KW-0472">Membrane</keyword>
<evidence type="ECO:0000256" key="1">
    <source>
        <dbReference type="SAM" id="Phobius"/>
    </source>
</evidence>
<reference evidence="3" key="1">
    <citation type="submission" date="2021-08" db="EMBL/GenBank/DDBJ databases">
        <title>Complete genome sequence of Moraxella sp strain PS-22.</title>
        <authorList>
            <person name="Das S.K."/>
        </authorList>
    </citation>
    <scope>NUCLEOTIDE SEQUENCE</scope>
    <source>
        <strain evidence="3">PS-22</strain>
    </source>
</reference>
<dbReference type="SMART" id="SM00044">
    <property type="entry name" value="CYCc"/>
    <property type="match status" value="1"/>
</dbReference>
<comment type="caution">
    <text evidence="3">The sequence shown here is derived from an EMBL/GenBank/DDBJ whole genome shotgun (WGS) entry which is preliminary data.</text>
</comment>
<feature type="domain" description="Guanylate cyclase" evidence="2">
    <location>
        <begin position="218"/>
        <end position="351"/>
    </location>
</feature>
<gene>
    <name evidence="3" type="ORF">H9W84_07115</name>
</gene>
<dbReference type="PANTHER" id="PTHR43081:SF18">
    <property type="entry name" value="BLL7624 PROTEIN"/>
    <property type="match status" value="1"/>
</dbReference>